<keyword evidence="3" id="KW-1185">Reference proteome</keyword>
<dbReference type="RefSeq" id="WP_181866050.1">
    <property type="nucleotide sequence ID" value="NZ_JACEQY010000029.1"/>
</dbReference>
<feature type="compositionally biased region" description="Polar residues" evidence="1">
    <location>
        <begin position="354"/>
        <end position="367"/>
    </location>
</feature>
<proteinExistence type="predicted"/>
<accession>A0A7W2HHU0</accession>
<dbReference type="Proteomes" id="UP000586976">
    <property type="component" value="Unassembled WGS sequence"/>
</dbReference>
<protein>
    <submittedName>
        <fullName evidence="2">Uncharacterized protein</fullName>
    </submittedName>
</protein>
<feature type="compositionally biased region" description="Basic and acidic residues" evidence="1">
    <location>
        <begin position="110"/>
        <end position="122"/>
    </location>
</feature>
<dbReference type="SUPFAM" id="SSF140453">
    <property type="entry name" value="EsxAB dimer-like"/>
    <property type="match status" value="1"/>
</dbReference>
<dbReference type="AlphaFoldDB" id="A0A7W2HHU0"/>
<feature type="compositionally biased region" description="Basic and acidic residues" evidence="1">
    <location>
        <begin position="685"/>
        <end position="699"/>
    </location>
</feature>
<reference evidence="2 3" key="1">
    <citation type="submission" date="2020-07" db="EMBL/GenBank/DDBJ databases">
        <title>Streptomyces isolated from Indian soil.</title>
        <authorList>
            <person name="Mandal S."/>
            <person name="Maiti P.K."/>
        </authorList>
    </citation>
    <scope>NUCLEOTIDE SEQUENCE [LARGE SCALE GENOMIC DNA]</scope>
    <source>
        <strain evidence="2 3">PSKA54</strain>
    </source>
</reference>
<comment type="caution">
    <text evidence="2">The sequence shown here is derived from an EMBL/GenBank/DDBJ whole genome shotgun (WGS) entry which is preliminary data.</text>
</comment>
<dbReference type="InterPro" id="IPR038332">
    <property type="entry name" value="PPE_sf"/>
</dbReference>
<feature type="region of interest" description="Disordered" evidence="1">
    <location>
        <begin position="353"/>
        <end position="372"/>
    </location>
</feature>
<evidence type="ECO:0000256" key="1">
    <source>
        <dbReference type="SAM" id="MobiDB-lite"/>
    </source>
</evidence>
<dbReference type="InterPro" id="IPR036689">
    <property type="entry name" value="ESAT-6-like_sf"/>
</dbReference>
<evidence type="ECO:0000313" key="3">
    <source>
        <dbReference type="Proteomes" id="UP000586976"/>
    </source>
</evidence>
<dbReference type="Gene3D" id="1.20.1260.20">
    <property type="entry name" value="PPE superfamily"/>
    <property type="match status" value="1"/>
</dbReference>
<gene>
    <name evidence="2" type="ORF">H1V43_24300</name>
</gene>
<name>A0A7W2HHU0_9ACTN</name>
<feature type="compositionally biased region" description="Basic and acidic residues" evidence="1">
    <location>
        <begin position="710"/>
        <end position="720"/>
    </location>
</feature>
<feature type="region of interest" description="Disordered" evidence="1">
    <location>
        <begin position="684"/>
        <end position="757"/>
    </location>
</feature>
<dbReference type="EMBL" id="JACEQY010000029">
    <property type="protein sequence ID" value="MBA4864418.1"/>
    <property type="molecule type" value="Genomic_DNA"/>
</dbReference>
<feature type="region of interest" description="Disordered" evidence="1">
    <location>
        <begin position="110"/>
        <end position="133"/>
    </location>
</feature>
<sequence>MVSIPYLDKADLGPLADAAASWKALPGKYEALQREFEQRVINHLKGHWEGDAAEAAFATMAKARTEYENAATEAGRIGKLLQDAHSEFGNCQKQLRALLDEARNDKFHVSEDGRIEDVDPRWDSPTASASPGFATERKEKLDSLVSRLERILEQATAADEAASAALERDANGDSQSFNTSVYTSLDAAEIDQATRLAQKGENMTDAELDKLNRILHANSKDSDFTTGFYDKLGPKKTLDFYANLTAQAGDEPDSKRFKEVQELQKNLGYSLATATEPDNKPHLSDKWNEELRAQGAQKFTVSDNTGYPYQPYGYQVLGGILRYGEYDSHFLTPIAQHAVSLEAKNPDMWIENSPRGSLNEDVTSNPSGKGGDGFDPMTGILEGLGHSPEAAEDFFTGDVVAYNENGTVDPNGTVKVDYGDGEKDVSSYLDYFTDSERDWLPDTASRDLEESAKATQHGPDALGHALEAATSGVAYDYEGTDLPKHSEGQAQLVNDIVEKFGGEGGGELINGKDGAPLEPMRDSLGHIAATYMGDIQRGVSGDDDLPVHGASANLGRATTQAFLAEVGQDPDAYQAITASQQAYTAGLVDQAVNGQSNSEVPVSDRVASAVHPGATVAGIMSEARADAVWDTKRADDEEFNSNAQDAGKWVGRGAGLVTGAIRVPVVGDVAGWMVEDVTDSVLESIKQDSTPEAKDEAGRDYSNGQAEAVRSAREAARLGGERSNYNEPTIRGLEDAAGREAQQSHSAGAKAEDARHG</sequence>
<organism evidence="2 3">
    <name type="scientific">Streptomyces himalayensis subsp. aureolus</name>
    <dbReference type="NCBI Taxonomy" id="2758039"/>
    <lineage>
        <taxon>Bacteria</taxon>
        <taxon>Bacillati</taxon>
        <taxon>Actinomycetota</taxon>
        <taxon>Actinomycetes</taxon>
        <taxon>Kitasatosporales</taxon>
        <taxon>Streptomycetaceae</taxon>
        <taxon>Streptomyces</taxon>
        <taxon>Streptomyces himalayensis</taxon>
    </lineage>
</organism>
<evidence type="ECO:0000313" key="2">
    <source>
        <dbReference type="EMBL" id="MBA4864418.1"/>
    </source>
</evidence>